<dbReference type="CDD" id="cd00371">
    <property type="entry name" value="HMA"/>
    <property type="match status" value="1"/>
</dbReference>
<proteinExistence type="predicted"/>
<dbReference type="AlphaFoldDB" id="A0A2K2F8V6"/>
<dbReference type="Pfam" id="PF00403">
    <property type="entry name" value="HMA"/>
    <property type="match status" value="1"/>
</dbReference>
<feature type="domain" description="HMA" evidence="1">
    <location>
        <begin position="4"/>
        <end position="70"/>
    </location>
</feature>
<evidence type="ECO:0000259" key="1">
    <source>
        <dbReference type="PROSITE" id="PS50846"/>
    </source>
</evidence>
<accession>A0A2K2F8V6</accession>
<organism evidence="2 3">
    <name type="scientific">Clostridium thermosuccinogenes</name>
    <dbReference type="NCBI Taxonomy" id="84032"/>
    <lineage>
        <taxon>Bacteria</taxon>
        <taxon>Bacillati</taxon>
        <taxon>Bacillota</taxon>
        <taxon>Clostridia</taxon>
        <taxon>Eubacteriales</taxon>
        <taxon>Clostridiaceae</taxon>
        <taxon>Clostridium</taxon>
    </lineage>
</organism>
<dbReference type="OrthoDB" id="1932663at2"/>
<sequence length="78" mass="9060">MKSRRIKLKQENMLCHRCVMNVIRTLSQLPGIEELNVDLDTKRIEIKYSGKGISKEMVENIVEQSIINGKIYRLPMAN</sequence>
<dbReference type="EMBL" id="NIOJ01000053">
    <property type="protein sequence ID" value="PNT96141.1"/>
    <property type="molecule type" value="Genomic_DNA"/>
</dbReference>
<dbReference type="InterPro" id="IPR036163">
    <property type="entry name" value="HMA_dom_sf"/>
</dbReference>
<dbReference type="InterPro" id="IPR006121">
    <property type="entry name" value="HMA_dom"/>
</dbReference>
<name>A0A2K2F8V6_9CLOT</name>
<protein>
    <submittedName>
        <fullName evidence="2">Copper resistance protein CopZ</fullName>
    </submittedName>
</protein>
<evidence type="ECO:0000313" key="3">
    <source>
        <dbReference type="Proteomes" id="UP000236151"/>
    </source>
</evidence>
<dbReference type="SUPFAM" id="SSF55008">
    <property type="entry name" value="HMA, heavy metal-associated domain"/>
    <property type="match status" value="1"/>
</dbReference>
<dbReference type="RefSeq" id="WP_103082702.1">
    <property type="nucleotide sequence ID" value="NZ_NIOJ01000053.1"/>
</dbReference>
<dbReference type="GO" id="GO:0046872">
    <property type="term" value="F:metal ion binding"/>
    <property type="evidence" value="ECO:0007669"/>
    <property type="project" value="InterPro"/>
</dbReference>
<comment type="caution">
    <text evidence="2">The sequence shown here is derived from an EMBL/GenBank/DDBJ whole genome shotgun (WGS) entry which is preliminary data.</text>
</comment>
<dbReference type="Gene3D" id="3.30.70.100">
    <property type="match status" value="1"/>
</dbReference>
<gene>
    <name evidence="2" type="ORF">CDQ84_15780</name>
</gene>
<reference evidence="2 3" key="1">
    <citation type="submission" date="2017-06" db="EMBL/GenBank/DDBJ databases">
        <title>Investigating the central metabolism of Clostridium thermosuccinogenes.</title>
        <authorList>
            <person name="Koendjbiharie J.G."/>
            <person name="van Kranenburg R."/>
        </authorList>
    </citation>
    <scope>NUCLEOTIDE SEQUENCE [LARGE SCALE GENOMIC DNA]</scope>
    <source>
        <strain evidence="2 3">DSM 5806</strain>
    </source>
</reference>
<keyword evidence="3" id="KW-1185">Reference proteome</keyword>
<dbReference type="KEGG" id="cthd:CDO33_13665"/>
<dbReference type="PROSITE" id="PS50846">
    <property type="entry name" value="HMA_2"/>
    <property type="match status" value="1"/>
</dbReference>
<dbReference type="Proteomes" id="UP000236151">
    <property type="component" value="Unassembled WGS sequence"/>
</dbReference>
<evidence type="ECO:0000313" key="2">
    <source>
        <dbReference type="EMBL" id="PNT96141.1"/>
    </source>
</evidence>